<evidence type="ECO:0000313" key="8">
    <source>
        <dbReference type="Proteomes" id="UP001174936"/>
    </source>
</evidence>
<sequence length="371" mass="41195">MARLDEVELVSLSAQVLRHLAGSPYECSSLALLGGGSANFVYRGALVSPLPSGAETVIVKHTTGFLACSLDFKIDVSRCDVEAIMLDAVEGLPFKTPRLLFFDRENKTQVHEDFPAARTLEPLLVSPKTSRTLATAIGRDLGVCLRSFHDWASGPVGSNLAGDIECNEPMRQLKFQTTYKTFIGVLERFPGVVDGYREVLEEVQAMAVEEFARQPSAEDGPSWGVVHGDYWAGNILLIDPPTSDASNNLLIIDWELSQYGHRAYDLGKMFGDLCEKRFLDESECVAWVIEGFVEGYGELDEELAFRTAIHTGTQFIHWCIRRPPNAKLLATPDRITDAMKLGRDFIVKGWTKDREWFNGTTLGPLFGFKPL</sequence>
<keyword evidence="2" id="KW-0808">Transferase</keyword>
<feature type="domain" description="Aminoglycoside phosphotransferase" evidence="6">
    <location>
        <begin position="76"/>
        <end position="276"/>
    </location>
</feature>
<comment type="similarity">
    <text evidence="1">Belongs to the methylthioribose kinase family.</text>
</comment>
<dbReference type="GO" id="GO:0016301">
    <property type="term" value="F:kinase activity"/>
    <property type="evidence" value="ECO:0007669"/>
    <property type="project" value="UniProtKB-KW"/>
</dbReference>
<dbReference type="SUPFAM" id="SSF56112">
    <property type="entry name" value="Protein kinase-like (PK-like)"/>
    <property type="match status" value="1"/>
</dbReference>
<keyword evidence="3" id="KW-0547">Nucleotide-binding</keyword>
<proteinExistence type="inferred from homology"/>
<evidence type="ECO:0000256" key="3">
    <source>
        <dbReference type="ARBA" id="ARBA00022741"/>
    </source>
</evidence>
<dbReference type="PANTHER" id="PTHR34273">
    <property type="entry name" value="METHYLTHIORIBOSE KINASE"/>
    <property type="match status" value="1"/>
</dbReference>
<gene>
    <name evidence="7" type="ORF">B0T16DRAFT_355741</name>
</gene>
<comment type="caution">
    <text evidence="7">The sequence shown here is derived from an EMBL/GenBank/DDBJ whole genome shotgun (WGS) entry which is preliminary data.</text>
</comment>
<dbReference type="Gene3D" id="3.90.1200.10">
    <property type="match status" value="1"/>
</dbReference>
<keyword evidence="5" id="KW-0067">ATP-binding</keyword>
<dbReference type="Proteomes" id="UP001174936">
    <property type="component" value="Unassembled WGS sequence"/>
</dbReference>
<protein>
    <submittedName>
        <fullName evidence="7">Kinase-like domain-containing protein</fullName>
    </submittedName>
</protein>
<dbReference type="GO" id="GO:0005524">
    <property type="term" value="F:ATP binding"/>
    <property type="evidence" value="ECO:0007669"/>
    <property type="project" value="UniProtKB-KW"/>
</dbReference>
<keyword evidence="4 7" id="KW-0418">Kinase</keyword>
<dbReference type="Gene3D" id="3.30.200.20">
    <property type="entry name" value="Phosphorylase Kinase, domain 1"/>
    <property type="match status" value="1"/>
</dbReference>
<keyword evidence="8" id="KW-1185">Reference proteome</keyword>
<accession>A0AA39Y122</accession>
<dbReference type="PANTHER" id="PTHR34273:SF2">
    <property type="entry name" value="METHYLTHIORIBOSE KINASE"/>
    <property type="match status" value="1"/>
</dbReference>
<dbReference type="InterPro" id="IPR011009">
    <property type="entry name" value="Kinase-like_dom_sf"/>
</dbReference>
<reference evidence="7" key="1">
    <citation type="submission" date="2023-06" db="EMBL/GenBank/DDBJ databases">
        <title>Genome-scale phylogeny and comparative genomics of the fungal order Sordariales.</title>
        <authorList>
            <consortium name="Lawrence Berkeley National Laboratory"/>
            <person name="Hensen N."/>
            <person name="Bonometti L."/>
            <person name="Westerberg I."/>
            <person name="Brannstrom I.O."/>
            <person name="Guillou S."/>
            <person name="Cros-Aarteil S."/>
            <person name="Calhoun S."/>
            <person name="Haridas S."/>
            <person name="Kuo A."/>
            <person name="Mondo S."/>
            <person name="Pangilinan J."/>
            <person name="Riley R."/>
            <person name="Labutti K."/>
            <person name="Andreopoulos B."/>
            <person name="Lipzen A."/>
            <person name="Chen C."/>
            <person name="Yanf M."/>
            <person name="Daum C."/>
            <person name="Ng V."/>
            <person name="Clum A."/>
            <person name="Steindorff A."/>
            <person name="Ohm R."/>
            <person name="Martin F."/>
            <person name="Silar P."/>
            <person name="Natvig D."/>
            <person name="Lalanne C."/>
            <person name="Gautier V."/>
            <person name="Ament-Velasquez S.L."/>
            <person name="Kruys A."/>
            <person name="Hutchinson M.I."/>
            <person name="Powell A.J."/>
            <person name="Barry K."/>
            <person name="Miller A.N."/>
            <person name="Grigoriev I.V."/>
            <person name="Debuchy R."/>
            <person name="Gladieux P."/>
            <person name="Thoren M.H."/>
            <person name="Johannesson H."/>
        </authorList>
    </citation>
    <scope>NUCLEOTIDE SEQUENCE</scope>
    <source>
        <strain evidence="7">SMH2532-1</strain>
    </source>
</reference>
<dbReference type="AlphaFoldDB" id="A0AA39Y122"/>
<evidence type="ECO:0000256" key="4">
    <source>
        <dbReference type="ARBA" id="ARBA00022777"/>
    </source>
</evidence>
<evidence type="ECO:0000256" key="5">
    <source>
        <dbReference type="ARBA" id="ARBA00022840"/>
    </source>
</evidence>
<evidence type="ECO:0000256" key="2">
    <source>
        <dbReference type="ARBA" id="ARBA00022679"/>
    </source>
</evidence>
<evidence type="ECO:0000259" key="6">
    <source>
        <dbReference type="Pfam" id="PF01636"/>
    </source>
</evidence>
<dbReference type="InterPro" id="IPR002575">
    <property type="entry name" value="Aminoglycoside_PTrfase"/>
</dbReference>
<dbReference type="EMBL" id="JAULSV010000005">
    <property type="protein sequence ID" value="KAK0644038.1"/>
    <property type="molecule type" value="Genomic_DNA"/>
</dbReference>
<evidence type="ECO:0000313" key="7">
    <source>
        <dbReference type="EMBL" id="KAK0644038.1"/>
    </source>
</evidence>
<evidence type="ECO:0000256" key="1">
    <source>
        <dbReference type="ARBA" id="ARBA00010165"/>
    </source>
</evidence>
<organism evidence="7 8">
    <name type="scientific">Cercophora newfieldiana</name>
    <dbReference type="NCBI Taxonomy" id="92897"/>
    <lineage>
        <taxon>Eukaryota</taxon>
        <taxon>Fungi</taxon>
        <taxon>Dikarya</taxon>
        <taxon>Ascomycota</taxon>
        <taxon>Pezizomycotina</taxon>
        <taxon>Sordariomycetes</taxon>
        <taxon>Sordariomycetidae</taxon>
        <taxon>Sordariales</taxon>
        <taxon>Lasiosphaeriaceae</taxon>
        <taxon>Cercophora</taxon>
    </lineage>
</organism>
<dbReference type="Pfam" id="PF01636">
    <property type="entry name" value="APH"/>
    <property type="match status" value="1"/>
</dbReference>
<name>A0AA39Y122_9PEZI</name>